<dbReference type="SUPFAM" id="SSF53300">
    <property type="entry name" value="vWA-like"/>
    <property type="match status" value="1"/>
</dbReference>
<evidence type="ECO:0000256" key="1">
    <source>
        <dbReference type="ARBA" id="ARBA00004496"/>
    </source>
</evidence>
<dbReference type="InterPro" id="IPR056800">
    <property type="entry name" value="vWA_Ro60"/>
</dbReference>
<feature type="domain" description="TROVE" evidence="7">
    <location>
        <begin position="1"/>
        <end position="372"/>
    </location>
</feature>
<accession>A0A834J1W3</accession>
<dbReference type="GO" id="GO:0046872">
    <property type="term" value="F:metal ion binding"/>
    <property type="evidence" value="ECO:0007669"/>
    <property type="project" value="UniProtKB-KW"/>
</dbReference>
<dbReference type="Pfam" id="PF25045">
    <property type="entry name" value="vWA_Ro60"/>
    <property type="match status" value="1"/>
</dbReference>
<dbReference type="Pfam" id="PF05731">
    <property type="entry name" value="TROVE"/>
    <property type="match status" value="1"/>
</dbReference>
<dbReference type="Gene3D" id="3.40.50.410">
    <property type="entry name" value="von Willebrand factor, type A domain"/>
    <property type="match status" value="1"/>
</dbReference>
<dbReference type="InterPro" id="IPR008858">
    <property type="entry name" value="TROVE_dom"/>
</dbReference>
<dbReference type="GO" id="GO:0005737">
    <property type="term" value="C:cytoplasm"/>
    <property type="evidence" value="ECO:0007669"/>
    <property type="project" value="UniProtKB-SubCell"/>
</dbReference>
<comment type="subcellular location">
    <subcellularLocation>
        <location evidence="1">Cytoplasm</location>
    </subcellularLocation>
</comment>
<evidence type="ECO:0000313" key="8">
    <source>
        <dbReference type="EMBL" id="KAF7285582.1"/>
    </source>
</evidence>
<name>A0A834J1W3_RHYFE</name>
<evidence type="ECO:0000256" key="3">
    <source>
        <dbReference type="ARBA" id="ARBA00022490"/>
    </source>
</evidence>
<comment type="caution">
    <text evidence="8">The sequence shown here is derived from an EMBL/GenBank/DDBJ whole genome shotgun (WGS) entry which is preliminary data.</text>
</comment>
<keyword evidence="6" id="KW-0687">Ribonucleoprotein</keyword>
<dbReference type="AlphaFoldDB" id="A0A834J1W3"/>
<dbReference type="PANTHER" id="PTHR14202">
    <property type="entry name" value="60 KDA RIBONUCLEOPROTEIN SSA/RO"/>
    <property type="match status" value="1"/>
</dbReference>
<dbReference type="PROSITE" id="PS50988">
    <property type="entry name" value="TROVE"/>
    <property type="match status" value="1"/>
</dbReference>
<reference evidence="8" key="1">
    <citation type="submission" date="2020-08" db="EMBL/GenBank/DDBJ databases">
        <title>Genome sequencing and assembly of the red palm weevil Rhynchophorus ferrugineus.</title>
        <authorList>
            <person name="Dias G.B."/>
            <person name="Bergman C.M."/>
            <person name="Manee M."/>
        </authorList>
    </citation>
    <scope>NUCLEOTIDE SEQUENCE</scope>
    <source>
        <strain evidence="8">AA-2017</strain>
        <tissue evidence="8">Whole larva</tissue>
    </source>
</reference>
<organism evidence="8 9">
    <name type="scientific">Rhynchophorus ferrugineus</name>
    <name type="common">Red palm weevil</name>
    <name type="synonym">Curculio ferrugineus</name>
    <dbReference type="NCBI Taxonomy" id="354439"/>
    <lineage>
        <taxon>Eukaryota</taxon>
        <taxon>Metazoa</taxon>
        <taxon>Ecdysozoa</taxon>
        <taxon>Arthropoda</taxon>
        <taxon>Hexapoda</taxon>
        <taxon>Insecta</taxon>
        <taxon>Pterygota</taxon>
        <taxon>Neoptera</taxon>
        <taxon>Endopterygota</taxon>
        <taxon>Coleoptera</taxon>
        <taxon>Polyphaga</taxon>
        <taxon>Cucujiformia</taxon>
        <taxon>Curculionidae</taxon>
        <taxon>Dryophthorinae</taxon>
        <taxon>Rhynchophorus</taxon>
    </lineage>
</organism>
<sequence>MESNVVELPSPLSLEDKVRRIIYKNNVGHTYFCGDPDRYQKDLCDVRLATINSSIANNLNEVFAVLDEANCDQRFPQRTTMFLFLGRLMHYDKLTPELKSKVTAKALSLFQTDEDFFDFIKYYTGLRTYSKLPSSVEKLVRKFYNTKTPEELARSFAKFNRLHKWTHKDLIKLSHVKPESPLKDKVIKYILKKQFDDTASEEDQKVLNIVKKAYELRSTKVDTKAINLLSELQLTIFQVLPKLRDNKQVWEAAIRNMTIQEILTCLEKLYKLNLLKPKANVSIYLTDLFTNSEKVKSSKIDPMEVFIFMKRLEKGGKPVDFYYLNYLEKEKKMPEEELKKLKTRYPARCAHLLSSLQKCFNIACNSLSSTNKRYMVTIEVTELAKNANCIGTKSLTFLEAAVAYALILLRTEKHVTIAVLRNDDIGIMDVEKNISFNDLLTKVKEQSSTYSSLAAPFEWAIREKKRFDVFISFFTNKFPVTYFKHQGVNVDLEPLNTYRKSLNMPDAKLVMFNLNGPSLFATKQKEDLVNVLDITGFDAVTYKTAVSFCRDRFC</sequence>
<dbReference type="InterPro" id="IPR037214">
    <property type="entry name" value="TROVE_dom_sf"/>
</dbReference>
<dbReference type="SUPFAM" id="SSF140864">
    <property type="entry name" value="TROVE domain-like"/>
    <property type="match status" value="1"/>
</dbReference>
<dbReference type="EMBL" id="JAACXV010000051">
    <property type="protein sequence ID" value="KAF7285582.1"/>
    <property type="molecule type" value="Genomic_DNA"/>
</dbReference>
<dbReference type="PANTHER" id="PTHR14202:SF0">
    <property type="entry name" value="RNA-BINDING PROTEIN RO60"/>
    <property type="match status" value="1"/>
</dbReference>
<keyword evidence="9" id="KW-1185">Reference proteome</keyword>
<protein>
    <recommendedName>
        <fullName evidence="7">TROVE domain-containing protein</fullName>
    </recommendedName>
</protein>
<dbReference type="InterPro" id="IPR036465">
    <property type="entry name" value="vWFA_dom_sf"/>
</dbReference>
<evidence type="ECO:0000256" key="2">
    <source>
        <dbReference type="ARBA" id="ARBA00007814"/>
    </source>
</evidence>
<keyword evidence="4" id="KW-0479">Metal-binding</keyword>
<keyword evidence="3" id="KW-0963">Cytoplasm</keyword>
<comment type="similarity">
    <text evidence="2">Belongs to the Ro 60 kDa family.</text>
</comment>
<dbReference type="InterPro" id="IPR040322">
    <property type="entry name" value="TROVE2"/>
</dbReference>
<gene>
    <name evidence="8" type="ORF">GWI33_010491</name>
</gene>
<dbReference type="OrthoDB" id="6098064at2759"/>
<evidence type="ECO:0000256" key="6">
    <source>
        <dbReference type="ARBA" id="ARBA00023274"/>
    </source>
</evidence>
<keyword evidence="5" id="KW-0694">RNA-binding</keyword>
<dbReference type="GO" id="GO:0003723">
    <property type="term" value="F:RNA binding"/>
    <property type="evidence" value="ECO:0007669"/>
    <property type="project" value="UniProtKB-KW"/>
</dbReference>
<proteinExistence type="inferred from homology"/>
<evidence type="ECO:0000259" key="7">
    <source>
        <dbReference type="PROSITE" id="PS50988"/>
    </source>
</evidence>
<evidence type="ECO:0000256" key="5">
    <source>
        <dbReference type="ARBA" id="ARBA00022884"/>
    </source>
</evidence>
<dbReference type="Proteomes" id="UP000625711">
    <property type="component" value="Unassembled WGS sequence"/>
</dbReference>
<dbReference type="GO" id="GO:1990904">
    <property type="term" value="C:ribonucleoprotein complex"/>
    <property type="evidence" value="ECO:0007669"/>
    <property type="project" value="UniProtKB-KW"/>
</dbReference>
<evidence type="ECO:0000313" key="9">
    <source>
        <dbReference type="Proteomes" id="UP000625711"/>
    </source>
</evidence>
<evidence type="ECO:0000256" key="4">
    <source>
        <dbReference type="ARBA" id="ARBA00022723"/>
    </source>
</evidence>